<keyword evidence="1" id="KW-1133">Transmembrane helix</keyword>
<name>A0A6M1S680_9HYPH</name>
<dbReference type="RefSeq" id="WP_163899028.1">
    <property type="nucleotide sequence ID" value="NZ_CP048427.1"/>
</dbReference>
<dbReference type="EMBL" id="JAAKZH010000003">
    <property type="protein sequence ID" value="NGO63898.1"/>
    <property type="molecule type" value="Genomic_DNA"/>
</dbReference>
<evidence type="ECO:0000313" key="2">
    <source>
        <dbReference type="EMBL" id="NGO63898.1"/>
    </source>
</evidence>
<dbReference type="AlphaFoldDB" id="A0A6M1S680"/>
<evidence type="ECO:0000313" key="3">
    <source>
        <dbReference type="Proteomes" id="UP000477849"/>
    </source>
</evidence>
<organism evidence="2 3">
    <name type="scientific">Rhizobium daejeonense</name>
    <dbReference type="NCBI Taxonomy" id="240521"/>
    <lineage>
        <taxon>Bacteria</taxon>
        <taxon>Pseudomonadati</taxon>
        <taxon>Pseudomonadota</taxon>
        <taxon>Alphaproteobacteria</taxon>
        <taxon>Hyphomicrobiales</taxon>
        <taxon>Rhizobiaceae</taxon>
        <taxon>Rhizobium/Agrobacterium group</taxon>
        <taxon>Rhizobium</taxon>
    </lineage>
</organism>
<reference evidence="2 3" key="1">
    <citation type="submission" date="2020-02" db="EMBL/GenBank/DDBJ databases">
        <title>Genome sequence of the type strain CCBAU10050 of Rhizobium daejeonense.</title>
        <authorList>
            <person name="Gao J."/>
            <person name="Sun J."/>
        </authorList>
    </citation>
    <scope>NUCLEOTIDE SEQUENCE [LARGE SCALE GENOMIC DNA]</scope>
    <source>
        <strain evidence="2 3">CCBAU10050</strain>
    </source>
</reference>
<sequence length="46" mass="4972">MAYVQTQTSRTQRIEIRRSSTAWGEMCGIAAVVGSIAFVALLTIAL</sequence>
<keyword evidence="1" id="KW-0812">Transmembrane</keyword>
<evidence type="ECO:0000256" key="1">
    <source>
        <dbReference type="SAM" id="Phobius"/>
    </source>
</evidence>
<comment type="caution">
    <text evidence="2">The sequence shown here is derived from an EMBL/GenBank/DDBJ whole genome shotgun (WGS) entry which is preliminary data.</text>
</comment>
<proteinExistence type="predicted"/>
<dbReference type="Proteomes" id="UP000477849">
    <property type="component" value="Unassembled WGS sequence"/>
</dbReference>
<keyword evidence="3" id="KW-1185">Reference proteome</keyword>
<accession>A0A6M1S680</accession>
<feature type="transmembrane region" description="Helical" evidence="1">
    <location>
        <begin position="21"/>
        <end position="45"/>
    </location>
</feature>
<keyword evidence="1" id="KW-0472">Membrane</keyword>
<protein>
    <submittedName>
        <fullName evidence="2">Uncharacterized protein</fullName>
    </submittedName>
</protein>
<gene>
    <name evidence="2" type="ORF">G6N76_09440</name>
</gene>